<evidence type="ECO:0000313" key="7">
    <source>
        <dbReference type="EMBL" id="MET4577026.1"/>
    </source>
</evidence>
<dbReference type="InterPro" id="IPR000847">
    <property type="entry name" value="LysR_HTH_N"/>
</dbReference>
<dbReference type="InterPro" id="IPR005119">
    <property type="entry name" value="LysR_subst-bd"/>
</dbReference>
<dbReference type="PANTHER" id="PTHR30293">
    <property type="entry name" value="TRANSCRIPTIONAL REGULATORY PROTEIN NAC-RELATED"/>
    <property type="match status" value="1"/>
</dbReference>
<keyword evidence="3" id="KW-0238">DNA-binding</keyword>
<gene>
    <name evidence="7" type="ORF">ABIE13_002137</name>
</gene>
<evidence type="ECO:0000313" key="8">
    <source>
        <dbReference type="Proteomes" id="UP001549320"/>
    </source>
</evidence>
<dbReference type="SUPFAM" id="SSF53850">
    <property type="entry name" value="Periplasmic binding protein-like II"/>
    <property type="match status" value="1"/>
</dbReference>
<dbReference type="SUPFAM" id="SSF46785">
    <property type="entry name" value="Winged helix' DNA-binding domain"/>
    <property type="match status" value="1"/>
</dbReference>
<feature type="domain" description="HTH lysR-type" evidence="6">
    <location>
        <begin position="1"/>
        <end position="58"/>
    </location>
</feature>
<protein>
    <submittedName>
        <fullName evidence="7">LysR family nitrogen assimilation transcriptional regulator</fullName>
    </submittedName>
</protein>
<evidence type="ECO:0000256" key="3">
    <source>
        <dbReference type="ARBA" id="ARBA00023125"/>
    </source>
</evidence>
<evidence type="ECO:0000256" key="1">
    <source>
        <dbReference type="ARBA" id="ARBA00009437"/>
    </source>
</evidence>
<keyword evidence="2" id="KW-0805">Transcription regulation</keyword>
<evidence type="ECO:0000259" key="6">
    <source>
        <dbReference type="PROSITE" id="PS50931"/>
    </source>
</evidence>
<dbReference type="Proteomes" id="UP001549320">
    <property type="component" value="Unassembled WGS sequence"/>
</dbReference>
<comment type="similarity">
    <text evidence="1">Belongs to the LysR transcriptional regulatory family.</text>
</comment>
<dbReference type="Gene3D" id="3.40.190.290">
    <property type="match status" value="1"/>
</dbReference>
<dbReference type="PROSITE" id="PS50931">
    <property type="entry name" value="HTH_LYSR"/>
    <property type="match status" value="1"/>
</dbReference>
<evidence type="ECO:0000256" key="2">
    <source>
        <dbReference type="ARBA" id="ARBA00023015"/>
    </source>
</evidence>
<comment type="caution">
    <text evidence="7">The sequence shown here is derived from an EMBL/GenBank/DDBJ whole genome shotgun (WGS) entry which is preliminary data.</text>
</comment>
<dbReference type="Pfam" id="PF03466">
    <property type="entry name" value="LysR_substrate"/>
    <property type="match status" value="1"/>
</dbReference>
<proteinExistence type="inferred from homology"/>
<keyword evidence="5" id="KW-0804">Transcription</keyword>
<dbReference type="PANTHER" id="PTHR30293:SF0">
    <property type="entry name" value="NITROGEN ASSIMILATION REGULATORY PROTEIN NAC"/>
    <property type="match status" value="1"/>
</dbReference>
<evidence type="ECO:0000256" key="4">
    <source>
        <dbReference type="ARBA" id="ARBA00023159"/>
    </source>
</evidence>
<dbReference type="InterPro" id="IPR036388">
    <property type="entry name" value="WH-like_DNA-bd_sf"/>
</dbReference>
<dbReference type="RefSeq" id="WP_354443084.1">
    <property type="nucleotide sequence ID" value="NZ_JBEPSH010000004.1"/>
</dbReference>
<dbReference type="Gene3D" id="1.10.10.10">
    <property type="entry name" value="Winged helix-like DNA-binding domain superfamily/Winged helix DNA-binding domain"/>
    <property type="match status" value="1"/>
</dbReference>
<dbReference type="InterPro" id="IPR036390">
    <property type="entry name" value="WH_DNA-bd_sf"/>
</dbReference>
<organism evidence="7 8">
    <name type="scientific">Ottowia thiooxydans</name>
    <dbReference type="NCBI Taxonomy" id="219182"/>
    <lineage>
        <taxon>Bacteria</taxon>
        <taxon>Pseudomonadati</taxon>
        <taxon>Pseudomonadota</taxon>
        <taxon>Betaproteobacteria</taxon>
        <taxon>Burkholderiales</taxon>
        <taxon>Comamonadaceae</taxon>
        <taxon>Ottowia</taxon>
    </lineage>
</organism>
<sequence>MDFSQLKHFVCIAQLGGFSKAERALDISQPSLSRQMRLLEEDLNTKLFLRTGRGVALTPTGEAFLPHAQAILEAIANGREALRSASSDLTGRISVGLVPRLARVLTAPLVTAFRARFPNATISIIENKTPNLVTALNLGHVEVAVLFNLEELDELLVEPLTEEHYVLIGLRGSGQELPSAIPFEELAHYPLILPSLSNSIRANLELTRRRTNTPLNVVVEADTMLAVFDLIRLGIGYSVVGHGEAKLAQSGNEFTSARISGMGSRNITYLARSRRLPSTYLGEAVAALIRELNLAALLGADPVQPDNASHG</sequence>
<reference evidence="7 8" key="1">
    <citation type="submission" date="2024-06" db="EMBL/GenBank/DDBJ databases">
        <title>Sorghum-associated microbial communities from plants grown in Nebraska, USA.</title>
        <authorList>
            <person name="Schachtman D."/>
        </authorList>
    </citation>
    <scope>NUCLEOTIDE SEQUENCE [LARGE SCALE GENOMIC DNA]</scope>
    <source>
        <strain evidence="7 8">2709</strain>
    </source>
</reference>
<keyword evidence="8" id="KW-1185">Reference proteome</keyword>
<keyword evidence="4" id="KW-0010">Activator</keyword>
<dbReference type="EMBL" id="JBEPSH010000004">
    <property type="protein sequence ID" value="MET4577026.1"/>
    <property type="molecule type" value="Genomic_DNA"/>
</dbReference>
<dbReference type="PRINTS" id="PR00039">
    <property type="entry name" value="HTHLYSR"/>
</dbReference>
<dbReference type="Pfam" id="PF00126">
    <property type="entry name" value="HTH_1"/>
    <property type="match status" value="1"/>
</dbReference>
<evidence type="ECO:0000256" key="5">
    <source>
        <dbReference type="ARBA" id="ARBA00023163"/>
    </source>
</evidence>
<accession>A0ABV2Q7L8</accession>
<name>A0ABV2Q7L8_9BURK</name>